<accession>A0A7I7LFF5</accession>
<reference evidence="4 5" key="1">
    <citation type="journal article" date="2019" name="Emerg. Microbes Infect.">
        <title>Comprehensive subspecies identification of 175 nontuberculous mycobacteria species based on 7547 genomic profiles.</title>
        <authorList>
            <person name="Matsumoto Y."/>
            <person name="Kinjo T."/>
            <person name="Motooka D."/>
            <person name="Nabeya D."/>
            <person name="Jung N."/>
            <person name="Uechi K."/>
            <person name="Horii T."/>
            <person name="Iida T."/>
            <person name="Fujita J."/>
            <person name="Nakamura S."/>
        </authorList>
    </citation>
    <scope>NUCLEOTIDE SEQUENCE [LARGE SCALE GENOMIC DNA]</scope>
    <source>
        <strain evidence="4 5">JCM 12657</strain>
    </source>
</reference>
<dbReference type="Proteomes" id="UP000467164">
    <property type="component" value="Chromosome"/>
</dbReference>
<evidence type="ECO:0000256" key="2">
    <source>
        <dbReference type="ARBA" id="ARBA00022679"/>
    </source>
</evidence>
<feature type="region of interest" description="Disordered" evidence="3">
    <location>
        <begin position="754"/>
        <end position="780"/>
    </location>
</feature>
<dbReference type="InterPro" id="IPR050509">
    <property type="entry name" value="CoA-transferase_III"/>
</dbReference>
<keyword evidence="5" id="KW-1185">Reference proteome</keyword>
<name>A0A7I7LFF5_9MYCO</name>
<evidence type="ECO:0000256" key="3">
    <source>
        <dbReference type="SAM" id="MobiDB-lite"/>
    </source>
</evidence>
<organism evidence="4 5">
    <name type="scientific">Mycobacterium shottsii</name>
    <dbReference type="NCBI Taxonomy" id="133549"/>
    <lineage>
        <taxon>Bacteria</taxon>
        <taxon>Bacillati</taxon>
        <taxon>Actinomycetota</taxon>
        <taxon>Actinomycetes</taxon>
        <taxon>Mycobacteriales</taxon>
        <taxon>Mycobacteriaceae</taxon>
        <taxon>Mycobacterium</taxon>
        <taxon>Mycobacterium ulcerans group</taxon>
    </lineage>
</organism>
<dbReference type="PANTHER" id="PTHR48228:SF6">
    <property type="entry name" value="L-CARNITINE COA-TRANSFERASE"/>
    <property type="match status" value="1"/>
</dbReference>
<dbReference type="SUPFAM" id="SSF89796">
    <property type="entry name" value="CoA-transferase family III (CaiB/BaiF)"/>
    <property type="match status" value="2"/>
</dbReference>
<comment type="similarity">
    <text evidence="1">Belongs to the CoA-transferase III family.</text>
</comment>
<dbReference type="InterPro" id="IPR044855">
    <property type="entry name" value="CoA-Trfase_III_dom3_sf"/>
</dbReference>
<evidence type="ECO:0000313" key="5">
    <source>
        <dbReference type="Proteomes" id="UP000467164"/>
    </source>
</evidence>
<sequence>MVRSPLPPGGYGMQMADQLLAAVRVLDLSGGTADTVTRLLAALGADVLKVEPPGGSPGRNQAPTLAGASIPFAVHNANKRSVVLDPNDAADRARLLELAAGADILVDSGLPGQAGSYGTSCVELADRCPHLVALSFTDFGASGPRSSWRATDAVLYAMSGSLSRSGPTTGTPVLPPDGIASATAAVQATWSVLAAYYNKLRCGTGDYIDFSRFDAVVMALDPAFGAHRQVAAGIRSSARWRGRPKNQDAYPTYPCQDGYVRLCVMAPRQWRGLRRWLGEPPEFQDPKYDVIGARFAAWPQISELVAALFAPHTMKELVAAGQAHGVPIAAVLTPSRILASEHFQAVGAITEAELVPGVHTKVPTGYFVVNEQRAGFHTPAPAVGQDQPRWLADPAPELASTASVGGYPLEGLRILDLGIIVAGGELSRLFGDLGAEAIKVESADYPDGLRQARAGDAMSESFAWTHRNHRALGLDLRSPEGKQIFGRLVAAADAVFANFKPGTLTSLGFNYANLHALNPHIVLAGSSAFGNRGPWSTRLGYGPLVRATTGVTRVWTSEDAATDGSRHAFYDATTIFPDHVVGRIVAVLALAALIHRHRTGAGAHVHISQAEVVVNQLDTLFVTEAALAAGIAEVRNDLSVHAVCPCGGDDEWCVVTICSDNEWRCAAKLIDQPELADDPRFASAESRMANRAELVAVVSAWTADHTPFEAAQALQAAGIAAGPMNRPPDLLEDPQLIARNLFRDMTHPLIARPLPAETGPAPFRHIPQSPQRPAPHPGQDTREICAELLDMSPEEIEFLITEGVLFAPSANSEQLATEQQRSGESR</sequence>
<dbReference type="Gene3D" id="3.30.1540.10">
    <property type="entry name" value="formyl-coa transferase, domain 3"/>
    <property type="match status" value="2"/>
</dbReference>
<dbReference type="KEGG" id="msho:MSHO_40960"/>
<keyword evidence="2 4" id="KW-0808">Transferase</keyword>
<evidence type="ECO:0000313" key="4">
    <source>
        <dbReference type="EMBL" id="BBX58751.1"/>
    </source>
</evidence>
<dbReference type="Pfam" id="PF02515">
    <property type="entry name" value="CoA_transf_3"/>
    <property type="match status" value="2"/>
</dbReference>
<dbReference type="InterPro" id="IPR023606">
    <property type="entry name" value="CoA-Trfase_III_dom_1_sf"/>
</dbReference>
<dbReference type="PANTHER" id="PTHR48228">
    <property type="entry name" value="SUCCINYL-COA--D-CITRAMALATE COA-TRANSFERASE"/>
    <property type="match status" value="1"/>
</dbReference>
<dbReference type="GO" id="GO:0016740">
    <property type="term" value="F:transferase activity"/>
    <property type="evidence" value="ECO:0007669"/>
    <property type="project" value="UniProtKB-KW"/>
</dbReference>
<evidence type="ECO:0000256" key="1">
    <source>
        <dbReference type="ARBA" id="ARBA00008383"/>
    </source>
</evidence>
<gene>
    <name evidence="4" type="ORF">MSHO_40960</name>
</gene>
<dbReference type="EMBL" id="AP022572">
    <property type="protein sequence ID" value="BBX58751.1"/>
    <property type="molecule type" value="Genomic_DNA"/>
</dbReference>
<dbReference type="AlphaFoldDB" id="A0A7I7LFF5"/>
<dbReference type="InterPro" id="IPR003673">
    <property type="entry name" value="CoA-Trfase_fam_III"/>
</dbReference>
<dbReference type="Gene3D" id="3.40.50.10540">
    <property type="entry name" value="Crotonobetainyl-coa:carnitine coa-transferase, domain 1"/>
    <property type="match status" value="2"/>
</dbReference>
<protein>
    <submittedName>
        <fullName evidence="4">Putative CoA-transferase</fullName>
    </submittedName>
</protein>
<proteinExistence type="inferred from homology"/>